<keyword evidence="4" id="KW-0804">Transcription</keyword>
<dbReference type="Gene3D" id="1.10.10.10">
    <property type="entry name" value="Winged helix-like DNA-binding domain superfamily/Winged helix DNA-binding domain"/>
    <property type="match status" value="1"/>
</dbReference>
<sequence length="118" mass="13317">MGEALEDYLEAILILSNQNKAVRSVDLAVYRGYSRASISYAVKELRNKNYLEVNKDGHLKLTSSGQVLANRIYERHCFFKKLLIAAGVSSNQAEIEACKMEHGISDDSFEKLKTLLDF</sequence>
<dbReference type="Proteomes" id="UP001211987">
    <property type="component" value="Unassembled WGS sequence"/>
</dbReference>
<dbReference type="InterPro" id="IPR036421">
    <property type="entry name" value="Fe_dep_repressor_sf"/>
</dbReference>
<dbReference type="Pfam" id="PF02742">
    <property type="entry name" value="Fe_dep_repr_C"/>
    <property type="match status" value="1"/>
</dbReference>
<dbReference type="PANTHER" id="PTHR33238">
    <property type="entry name" value="IRON (METAL) DEPENDENT REPRESSOR, DTXR FAMILY"/>
    <property type="match status" value="1"/>
</dbReference>
<dbReference type="GO" id="GO:0003700">
    <property type="term" value="F:DNA-binding transcription factor activity"/>
    <property type="evidence" value="ECO:0007669"/>
    <property type="project" value="InterPro"/>
</dbReference>
<dbReference type="RefSeq" id="WP_003537869.1">
    <property type="nucleotide sequence ID" value="NZ_AP031443.1"/>
</dbReference>
<dbReference type="AlphaFoldDB" id="A0A6N2Y499"/>
<dbReference type="GO" id="GO:0046914">
    <property type="term" value="F:transition metal ion binding"/>
    <property type="evidence" value="ECO:0007669"/>
    <property type="project" value="InterPro"/>
</dbReference>
<keyword evidence="3" id="KW-0238">DNA-binding</keyword>
<dbReference type="Pfam" id="PF01325">
    <property type="entry name" value="Fe_dep_repress"/>
    <property type="match status" value="1"/>
</dbReference>
<evidence type="ECO:0000256" key="1">
    <source>
        <dbReference type="ARBA" id="ARBA00007871"/>
    </source>
</evidence>
<protein>
    <submittedName>
        <fullName evidence="6">Metal-dependent transcriptional regulator</fullName>
    </submittedName>
    <submittedName>
        <fullName evidence="7">Transcriptional regulator MntR</fullName>
    </submittedName>
</protein>
<keyword evidence="2" id="KW-0805">Transcription regulation</keyword>
<proteinExistence type="inferred from homology"/>
<dbReference type="InterPro" id="IPR022687">
    <property type="entry name" value="HTH_DTXR"/>
</dbReference>
<dbReference type="InterPro" id="IPR036390">
    <property type="entry name" value="WH_DNA-bd_sf"/>
</dbReference>
<dbReference type="GO" id="GO:0046983">
    <property type="term" value="F:protein dimerization activity"/>
    <property type="evidence" value="ECO:0007669"/>
    <property type="project" value="InterPro"/>
</dbReference>
<feature type="domain" description="HTH dtxR-type" evidence="5">
    <location>
        <begin position="1"/>
        <end position="62"/>
    </location>
</feature>
<dbReference type="EMBL" id="CACRTL010000011">
    <property type="protein sequence ID" value="VYT60388.1"/>
    <property type="molecule type" value="Genomic_DNA"/>
</dbReference>
<dbReference type="Gene3D" id="1.10.60.10">
    <property type="entry name" value="Iron dependent repressor, metal binding and dimerisation domain"/>
    <property type="match status" value="1"/>
</dbReference>
<gene>
    <name evidence="7" type="primary">mntR_3</name>
    <name evidence="7" type="ORF">CRLFYP8_01518</name>
    <name evidence="6" type="ORF">PM738_06140</name>
</gene>
<dbReference type="SUPFAM" id="SSF46785">
    <property type="entry name" value="Winged helix' DNA-binding domain"/>
    <property type="match status" value="1"/>
</dbReference>
<comment type="similarity">
    <text evidence="1">Belongs to the DtxR/MntR family.</text>
</comment>
<organism evidence="7">
    <name type="scientific">Thomasclavelia ramosa</name>
    <dbReference type="NCBI Taxonomy" id="1547"/>
    <lineage>
        <taxon>Bacteria</taxon>
        <taxon>Bacillati</taxon>
        <taxon>Bacillota</taxon>
        <taxon>Erysipelotrichia</taxon>
        <taxon>Erysipelotrichales</taxon>
        <taxon>Coprobacillaceae</taxon>
        <taxon>Thomasclavelia</taxon>
    </lineage>
</organism>
<dbReference type="EMBL" id="JAQLKE010000007">
    <property type="protein sequence ID" value="MDB7083372.1"/>
    <property type="molecule type" value="Genomic_DNA"/>
</dbReference>
<reference evidence="6" key="2">
    <citation type="submission" date="2023-01" db="EMBL/GenBank/DDBJ databases">
        <title>Human gut microbiome strain richness.</title>
        <authorList>
            <person name="Chen-Liaw A."/>
        </authorList>
    </citation>
    <scope>NUCLEOTIDE SEQUENCE</scope>
    <source>
        <strain evidence="6">1001217st2_G6_1001217B_191108</strain>
    </source>
</reference>
<dbReference type="PROSITE" id="PS50944">
    <property type="entry name" value="HTH_DTXR"/>
    <property type="match status" value="1"/>
</dbReference>
<dbReference type="InterPro" id="IPR022689">
    <property type="entry name" value="Iron_dep_repressor"/>
</dbReference>
<evidence type="ECO:0000313" key="7">
    <source>
        <dbReference type="EMBL" id="VYT60388.1"/>
    </source>
</evidence>
<evidence type="ECO:0000256" key="2">
    <source>
        <dbReference type="ARBA" id="ARBA00023015"/>
    </source>
</evidence>
<dbReference type="InterPro" id="IPR036388">
    <property type="entry name" value="WH-like_DNA-bd_sf"/>
</dbReference>
<dbReference type="GO" id="GO:0003677">
    <property type="term" value="F:DNA binding"/>
    <property type="evidence" value="ECO:0007669"/>
    <property type="project" value="UniProtKB-KW"/>
</dbReference>
<evidence type="ECO:0000256" key="3">
    <source>
        <dbReference type="ARBA" id="ARBA00023125"/>
    </source>
</evidence>
<dbReference type="SMART" id="SM00529">
    <property type="entry name" value="HTH_DTXR"/>
    <property type="match status" value="1"/>
</dbReference>
<reference evidence="7" key="1">
    <citation type="submission" date="2019-11" db="EMBL/GenBank/DDBJ databases">
        <authorList>
            <person name="Feng L."/>
        </authorList>
    </citation>
    <scope>NUCLEOTIDE SEQUENCE</scope>
    <source>
        <strain evidence="7">CramosumLFYP8</strain>
    </source>
</reference>
<evidence type="ECO:0000256" key="4">
    <source>
        <dbReference type="ARBA" id="ARBA00023163"/>
    </source>
</evidence>
<dbReference type="InterPro" id="IPR001367">
    <property type="entry name" value="Fe_dep_repressor"/>
</dbReference>
<dbReference type="InterPro" id="IPR050536">
    <property type="entry name" value="DtxR_MntR_Metal-Reg"/>
</dbReference>
<evidence type="ECO:0000313" key="6">
    <source>
        <dbReference type="EMBL" id="MDB7083372.1"/>
    </source>
</evidence>
<dbReference type="PANTHER" id="PTHR33238:SF7">
    <property type="entry name" value="IRON-DEPENDENT TRANSCRIPTIONAL REGULATOR"/>
    <property type="match status" value="1"/>
</dbReference>
<evidence type="ECO:0000259" key="5">
    <source>
        <dbReference type="PROSITE" id="PS50944"/>
    </source>
</evidence>
<dbReference type="GeneID" id="64196190"/>
<dbReference type="SUPFAM" id="SSF47979">
    <property type="entry name" value="Iron-dependent repressor protein, dimerization domain"/>
    <property type="match status" value="1"/>
</dbReference>
<name>A0A6N2Y499_9FIRM</name>
<accession>A0A6N2Y499</accession>